<evidence type="ECO:0000313" key="5">
    <source>
        <dbReference type="Proteomes" id="UP000275267"/>
    </source>
</evidence>
<evidence type="ECO:0000256" key="1">
    <source>
        <dbReference type="ARBA" id="ARBA00010617"/>
    </source>
</evidence>
<comment type="caution">
    <text evidence="4">The sequence shown here is derived from an EMBL/GenBank/DDBJ whole genome shotgun (WGS) entry which is preliminary data.</text>
</comment>
<dbReference type="Proteomes" id="UP000275267">
    <property type="component" value="Unassembled WGS sequence"/>
</dbReference>
<dbReference type="EMBL" id="PQIB02000009">
    <property type="protein sequence ID" value="RLM98676.1"/>
    <property type="molecule type" value="Genomic_DNA"/>
</dbReference>
<dbReference type="STRING" id="4540.A0A3L6R757"/>
<dbReference type="InterPro" id="IPR002403">
    <property type="entry name" value="Cyt_P450_E_grp-IV"/>
</dbReference>
<dbReference type="Gene3D" id="1.10.630.10">
    <property type="entry name" value="Cytochrome P450"/>
    <property type="match status" value="1"/>
</dbReference>
<gene>
    <name evidence="4" type="ORF">C2845_PM06G25490</name>
</gene>
<dbReference type="OrthoDB" id="784522at2759"/>
<dbReference type="GO" id="GO:0020037">
    <property type="term" value="F:heme binding"/>
    <property type="evidence" value="ECO:0007669"/>
    <property type="project" value="InterPro"/>
</dbReference>
<organism evidence="4 5">
    <name type="scientific">Panicum miliaceum</name>
    <name type="common">Proso millet</name>
    <name type="synonym">Broomcorn millet</name>
    <dbReference type="NCBI Taxonomy" id="4540"/>
    <lineage>
        <taxon>Eukaryota</taxon>
        <taxon>Viridiplantae</taxon>
        <taxon>Streptophyta</taxon>
        <taxon>Embryophyta</taxon>
        <taxon>Tracheophyta</taxon>
        <taxon>Spermatophyta</taxon>
        <taxon>Magnoliopsida</taxon>
        <taxon>Liliopsida</taxon>
        <taxon>Poales</taxon>
        <taxon>Poaceae</taxon>
        <taxon>PACMAD clade</taxon>
        <taxon>Panicoideae</taxon>
        <taxon>Panicodae</taxon>
        <taxon>Paniceae</taxon>
        <taxon>Panicinae</taxon>
        <taxon>Panicum</taxon>
        <taxon>Panicum sect. Panicum</taxon>
    </lineage>
</organism>
<comment type="similarity">
    <text evidence="1">Belongs to the cytochrome P450 family.</text>
</comment>
<dbReference type="GO" id="GO:0016705">
    <property type="term" value="F:oxidoreductase activity, acting on paired donors, with incorporation or reduction of molecular oxygen"/>
    <property type="evidence" value="ECO:0007669"/>
    <property type="project" value="InterPro"/>
</dbReference>
<dbReference type="PRINTS" id="PR00465">
    <property type="entry name" value="EP450IV"/>
</dbReference>
<keyword evidence="3" id="KW-0408">Iron</keyword>
<dbReference type="AlphaFoldDB" id="A0A3L6R757"/>
<reference evidence="5" key="1">
    <citation type="journal article" date="2019" name="Nat. Commun.">
        <title>The genome of broomcorn millet.</title>
        <authorList>
            <person name="Zou C."/>
            <person name="Miki D."/>
            <person name="Li D."/>
            <person name="Tang Q."/>
            <person name="Xiao L."/>
            <person name="Rajput S."/>
            <person name="Deng P."/>
            <person name="Jia W."/>
            <person name="Huang R."/>
            <person name="Zhang M."/>
            <person name="Sun Y."/>
            <person name="Hu J."/>
            <person name="Fu X."/>
            <person name="Schnable P.S."/>
            <person name="Li F."/>
            <person name="Zhang H."/>
            <person name="Feng B."/>
            <person name="Zhu X."/>
            <person name="Liu R."/>
            <person name="Schnable J.C."/>
            <person name="Zhu J.-K."/>
            <person name="Zhang H."/>
        </authorList>
    </citation>
    <scope>NUCLEOTIDE SEQUENCE [LARGE SCALE GENOMIC DNA]</scope>
</reference>
<dbReference type="SUPFAM" id="SSF48264">
    <property type="entry name" value="Cytochrome P450"/>
    <property type="match status" value="1"/>
</dbReference>
<accession>A0A3L6R757</accession>
<proteinExistence type="inferred from homology"/>
<dbReference type="GO" id="GO:0004497">
    <property type="term" value="F:monooxygenase activity"/>
    <property type="evidence" value="ECO:0007669"/>
    <property type="project" value="InterPro"/>
</dbReference>
<dbReference type="GO" id="GO:0005506">
    <property type="term" value="F:iron ion binding"/>
    <property type="evidence" value="ECO:0007669"/>
    <property type="project" value="InterPro"/>
</dbReference>
<evidence type="ECO:0000313" key="4">
    <source>
        <dbReference type="EMBL" id="RLM98676.1"/>
    </source>
</evidence>
<dbReference type="InterPro" id="IPR036396">
    <property type="entry name" value="Cyt_P450_sf"/>
</dbReference>
<evidence type="ECO:0000256" key="2">
    <source>
        <dbReference type="ARBA" id="ARBA00022723"/>
    </source>
</evidence>
<protein>
    <submittedName>
        <fullName evidence="4">Uncharacterized protein</fullName>
    </submittedName>
</protein>
<dbReference type="PANTHER" id="PTHR47950:SF48">
    <property type="entry name" value="CYTOCHROME P450 FAMILY PROTEIN, EXPRESSED"/>
    <property type="match status" value="1"/>
</dbReference>
<sequence length="106" mass="12133">MEEAGIAHLPYLQAMVKETLRLHPPVSLSFYQAMATVQVRRGYTIPKGTNLILNMWAIQREADTWAEPDRFMPERFIGNGISFWGKHIELIPFGAGRRYARIATNT</sequence>
<dbReference type="Pfam" id="PF00067">
    <property type="entry name" value="p450"/>
    <property type="match status" value="1"/>
</dbReference>
<dbReference type="PANTHER" id="PTHR47950">
    <property type="entry name" value="CYTOCHROME P450, FAMILY 76, SUBFAMILY C, POLYPEPTIDE 5-RELATED"/>
    <property type="match status" value="1"/>
</dbReference>
<evidence type="ECO:0000256" key="3">
    <source>
        <dbReference type="ARBA" id="ARBA00023004"/>
    </source>
</evidence>
<name>A0A3L6R757_PANMI</name>
<keyword evidence="5" id="KW-1185">Reference proteome</keyword>
<dbReference type="InterPro" id="IPR001128">
    <property type="entry name" value="Cyt_P450"/>
</dbReference>
<keyword evidence="2" id="KW-0479">Metal-binding</keyword>